<evidence type="ECO:0000256" key="2">
    <source>
        <dbReference type="ARBA" id="ARBA00022723"/>
    </source>
</evidence>
<evidence type="ECO:0000259" key="8">
    <source>
        <dbReference type="PROSITE" id="PS50020"/>
    </source>
</evidence>
<evidence type="ECO:0000256" key="1">
    <source>
        <dbReference type="ARBA" id="ARBA00004123"/>
    </source>
</evidence>
<feature type="region of interest" description="Disordered" evidence="7">
    <location>
        <begin position="188"/>
        <end position="253"/>
    </location>
</feature>
<keyword evidence="2" id="KW-0479">Metal-binding</keyword>
<dbReference type="InterPro" id="IPR036020">
    <property type="entry name" value="WW_dom_sf"/>
</dbReference>
<dbReference type="RefSeq" id="XP_026275845.1">
    <property type="nucleotide sequence ID" value="XM_026420060.2"/>
</dbReference>
<evidence type="ECO:0000256" key="3">
    <source>
        <dbReference type="ARBA" id="ARBA00022771"/>
    </source>
</evidence>
<gene>
    <name evidence="11 12" type="primary">LOC113204768</name>
</gene>
<evidence type="ECO:0000313" key="10">
    <source>
        <dbReference type="Proteomes" id="UP000504606"/>
    </source>
</evidence>
<feature type="compositionally biased region" description="Basic and acidic residues" evidence="7">
    <location>
        <begin position="284"/>
        <end position="301"/>
    </location>
</feature>
<evidence type="ECO:0000256" key="6">
    <source>
        <dbReference type="SAM" id="Coils"/>
    </source>
</evidence>
<reference evidence="11 12" key="1">
    <citation type="submission" date="2025-04" db="UniProtKB">
        <authorList>
            <consortium name="RefSeq"/>
        </authorList>
    </citation>
    <scope>IDENTIFICATION</scope>
    <source>
        <tissue evidence="11 12">Whole organism</tissue>
    </source>
</reference>
<evidence type="ECO:0000259" key="9">
    <source>
        <dbReference type="PROSITE" id="PS50171"/>
    </source>
</evidence>
<comment type="subcellular location">
    <subcellularLocation>
        <location evidence="1">Nucleus</location>
    </subcellularLocation>
</comment>
<keyword evidence="6" id="KW-0175">Coiled coil</keyword>
<dbReference type="InterPro" id="IPR001202">
    <property type="entry name" value="WW_dom"/>
</dbReference>
<dbReference type="GO" id="GO:0008270">
    <property type="term" value="F:zinc ion binding"/>
    <property type="evidence" value="ECO:0007669"/>
    <property type="project" value="UniProtKB-KW"/>
</dbReference>
<dbReference type="PROSITE" id="PS50020">
    <property type="entry name" value="WW_DOMAIN_2"/>
    <property type="match status" value="1"/>
</dbReference>
<dbReference type="SMART" id="SM00451">
    <property type="entry name" value="ZnF_U1"/>
    <property type="match status" value="1"/>
</dbReference>
<keyword evidence="4" id="KW-0862">Zinc</keyword>
<dbReference type="InterPro" id="IPR003604">
    <property type="entry name" value="Matrin/U1-like-C_Znf_C2H2"/>
</dbReference>
<keyword evidence="5" id="KW-0539">Nucleus</keyword>
<organism evidence="10 11">
    <name type="scientific">Frankliniella occidentalis</name>
    <name type="common">Western flower thrips</name>
    <name type="synonym">Euthrips occidentalis</name>
    <dbReference type="NCBI Taxonomy" id="133901"/>
    <lineage>
        <taxon>Eukaryota</taxon>
        <taxon>Metazoa</taxon>
        <taxon>Ecdysozoa</taxon>
        <taxon>Arthropoda</taxon>
        <taxon>Hexapoda</taxon>
        <taxon>Insecta</taxon>
        <taxon>Pterygota</taxon>
        <taxon>Neoptera</taxon>
        <taxon>Paraneoptera</taxon>
        <taxon>Thysanoptera</taxon>
        <taxon>Terebrantia</taxon>
        <taxon>Thripoidea</taxon>
        <taxon>Thripidae</taxon>
        <taxon>Frankliniella</taxon>
    </lineage>
</organism>
<dbReference type="CDD" id="cd00201">
    <property type="entry name" value="WW"/>
    <property type="match status" value="1"/>
</dbReference>
<dbReference type="GO" id="GO:0071011">
    <property type="term" value="C:precatalytic spliceosome"/>
    <property type="evidence" value="ECO:0007669"/>
    <property type="project" value="TreeGrafter"/>
</dbReference>
<keyword evidence="3" id="KW-0863">Zinc-finger</keyword>
<dbReference type="OrthoDB" id="191651at2759"/>
<evidence type="ECO:0000256" key="4">
    <source>
        <dbReference type="ARBA" id="ARBA00022833"/>
    </source>
</evidence>
<dbReference type="InterPro" id="IPR040023">
    <property type="entry name" value="WBP4"/>
</dbReference>
<dbReference type="GO" id="GO:0003723">
    <property type="term" value="F:RNA binding"/>
    <property type="evidence" value="ECO:0007669"/>
    <property type="project" value="TreeGrafter"/>
</dbReference>
<dbReference type="RefSeq" id="XP_026275846.1">
    <property type="nucleotide sequence ID" value="XM_026420061.2"/>
</dbReference>
<sequence length="334" mass="38163">MADYWISQARKQCEFCKCWIADNKPSIAFHENGKKHKENVAKRLSEISKKSAKDAKHQVQIDKDMKKMEEAALKAYMKDIQDSGNADFTSKLLLDGLEQKQKAAEDAAEQHAEAKKAKEAAKVQEKIEFDQKRRRVKEKASTIKWFEARSDEGYSYYWHTDTNETKWHAPAEGYITIAEQKILDQSEKADANAAKKKDKSKSFPSGKKRKSGEGSAQPTYKKRFPESKVSEPPKQPPKATAVMGPAPKPNPYGLWKTVETRVEEKVDWQLPSQPQEEVQLPTLSEERTKIKFHEKKVTKPIDDDEPGSSQTSFVGFKKKGNFRGNVRQRLETDD</sequence>
<dbReference type="KEGG" id="foc:113204768"/>
<dbReference type="Gene3D" id="3.30.160.60">
    <property type="entry name" value="Classic Zinc Finger"/>
    <property type="match status" value="1"/>
</dbReference>
<dbReference type="GeneID" id="113204768"/>
<dbReference type="SUPFAM" id="SSF51045">
    <property type="entry name" value="WW domain"/>
    <property type="match status" value="1"/>
</dbReference>
<feature type="region of interest" description="Disordered" evidence="7">
    <location>
        <begin position="266"/>
        <end position="334"/>
    </location>
</feature>
<dbReference type="PROSITE" id="PS50171">
    <property type="entry name" value="ZF_MATRIN"/>
    <property type="match status" value="1"/>
</dbReference>
<evidence type="ECO:0000256" key="7">
    <source>
        <dbReference type="SAM" id="MobiDB-lite"/>
    </source>
</evidence>
<feature type="domain" description="Matrin-type" evidence="9">
    <location>
        <begin position="11"/>
        <end position="42"/>
    </location>
</feature>
<dbReference type="Pfam" id="PF06220">
    <property type="entry name" value="zf-U1"/>
    <property type="match status" value="1"/>
</dbReference>
<dbReference type="InterPro" id="IPR000690">
    <property type="entry name" value="Matrin/U1-C_Znf_C2H2"/>
</dbReference>
<dbReference type="PANTHER" id="PTHR13173:SF10">
    <property type="entry name" value="WW DOMAIN-BINDING PROTEIN 4"/>
    <property type="match status" value="1"/>
</dbReference>
<proteinExistence type="predicted"/>
<name>A0A6J1S9C3_FRAOC</name>
<dbReference type="GO" id="GO:0000398">
    <property type="term" value="P:mRNA splicing, via spliceosome"/>
    <property type="evidence" value="ECO:0007669"/>
    <property type="project" value="InterPro"/>
</dbReference>
<feature type="domain" description="WW" evidence="8">
    <location>
        <begin position="145"/>
        <end position="172"/>
    </location>
</feature>
<feature type="coiled-coil region" evidence="6">
    <location>
        <begin position="94"/>
        <end position="124"/>
    </location>
</feature>
<evidence type="ECO:0000313" key="12">
    <source>
        <dbReference type="RefSeq" id="XP_026275846.1"/>
    </source>
</evidence>
<evidence type="ECO:0000313" key="11">
    <source>
        <dbReference type="RefSeq" id="XP_026275845.1"/>
    </source>
</evidence>
<keyword evidence="10" id="KW-1185">Reference proteome</keyword>
<accession>A0A6J1S9C3</accession>
<evidence type="ECO:0000256" key="5">
    <source>
        <dbReference type="ARBA" id="ARBA00023242"/>
    </source>
</evidence>
<dbReference type="PANTHER" id="PTHR13173">
    <property type="entry name" value="WW DOMAIN BINDING PROTEIN 4"/>
    <property type="match status" value="1"/>
</dbReference>
<protein>
    <submittedName>
        <fullName evidence="11">WW domain-binding protein 4 isoform X1</fullName>
    </submittedName>
    <submittedName>
        <fullName evidence="12">WW domain-binding protein 4 isoform X2</fullName>
    </submittedName>
</protein>
<dbReference type="Proteomes" id="UP000504606">
    <property type="component" value="Unplaced"/>
</dbReference>
<dbReference type="AlphaFoldDB" id="A0A6J1S9C3"/>
<dbReference type="Gene3D" id="2.20.70.10">
    <property type="match status" value="1"/>
</dbReference>
<dbReference type="InterPro" id="IPR013085">
    <property type="entry name" value="U1-CZ_Znf_C2H2"/>
</dbReference>